<dbReference type="InterPro" id="IPR050879">
    <property type="entry name" value="Acyltransferase_3"/>
</dbReference>
<organism evidence="3 4">
    <name type="scientific">Croceibacterium xixiisoli</name>
    <dbReference type="NCBI Taxonomy" id="1476466"/>
    <lineage>
        <taxon>Bacteria</taxon>
        <taxon>Pseudomonadati</taxon>
        <taxon>Pseudomonadota</taxon>
        <taxon>Alphaproteobacteria</taxon>
        <taxon>Sphingomonadales</taxon>
        <taxon>Erythrobacteraceae</taxon>
        <taxon>Croceibacterium</taxon>
    </lineage>
</organism>
<keyword evidence="4" id="KW-1185">Reference proteome</keyword>
<feature type="transmembrane region" description="Helical" evidence="1">
    <location>
        <begin position="12"/>
        <end position="31"/>
    </location>
</feature>
<dbReference type="AlphaFoldDB" id="A0A6I4TX81"/>
<feature type="transmembrane region" description="Helical" evidence="1">
    <location>
        <begin position="43"/>
        <end position="62"/>
    </location>
</feature>
<dbReference type="RefSeq" id="WP_268891186.1">
    <property type="nucleotide sequence ID" value="NZ_JBHSCP010000001.1"/>
</dbReference>
<reference evidence="3 4" key="1">
    <citation type="submission" date="2019-12" db="EMBL/GenBank/DDBJ databases">
        <title>Genomic-based taxomic classification of the family Erythrobacteraceae.</title>
        <authorList>
            <person name="Xu L."/>
        </authorList>
    </citation>
    <scope>NUCLEOTIDE SEQUENCE [LARGE SCALE GENOMIC DNA]</scope>
    <source>
        <strain evidence="3 4">S36</strain>
    </source>
</reference>
<name>A0A6I4TX81_9SPHN</name>
<dbReference type="Proteomes" id="UP000469430">
    <property type="component" value="Unassembled WGS sequence"/>
</dbReference>
<feature type="transmembrane region" description="Helical" evidence="1">
    <location>
        <begin position="243"/>
        <end position="265"/>
    </location>
</feature>
<dbReference type="GO" id="GO:0016020">
    <property type="term" value="C:membrane"/>
    <property type="evidence" value="ECO:0007669"/>
    <property type="project" value="TreeGrafter"/>
</dbReference>
<keyword evidence="1" id="KW-0812">Transmembrane</keyword>
<feature type="transmembrane region" description="Helical" evidence="1">
    <location>
        <begin position="159"/>
        <end position="179"/>
    </location>
</feature>
<keyword evidence="1" id="KW-0472">Membrane</keyword>
<feature type="transmembrane region" description="Helical" evidence="1">
    <location>
        <begin position="186"/>
        <end position="204"/>
    </location>
</feature>
<gene>
    <name evidence="3" type="ORF">GRI97_10535</name>
</gene>
<dbReference type="Pfam" id="PF01757">
    <property type="entry name" value="Acyl_transf_3"/>
    <property type="match status" value="1"/>
</dbReference>
<evidence type="ECO:0000259" key="2">
    <source>
        <dbReference type="Pfam" id="PF01757"/>
    </source>
</evidence>
<dbReference type="GO" id="GO:0016747">
    <property type="term" value="F:acyltransferase activity, transferring groups other than amino-acyl groups"/>
    <property type="evidence" value="ECO:0007669"/>
    <property type="project" value="InterPro"/>
</dbReference>
<dbReference type="EMBL" id="WTYJ01000002">
    <property type="protein sequence ID" value="MXO99427.1"/>
    <property type="molecule type" value="Genomic_DNA"/>
</dbReference>
<evidence type="ECO:0000256" key="1">
    <source>
        <dbReference type="SAM" id="Phobius"/>
    </source>
</evidence>
<feature type="transmembrane region" description="Helical" evidence="1">
    <location>
        <begin position="340"/>
        <end position="362"/>
    </location>
</feature>
<proteinExistence type="predicted"/>
<evidence type="ECO:0000313" key="3">
    <source>
        <dbReference type="EMBL" id="MXO99427.1"/>
    </source>
</evidence>
<comment type="caution">
    <text evidence="3">The sequence shown here is derived from an EMBL/GenBank/DDBJ whole genome shotgun (WGS) entry which is preliminary data.</text>
</comment>
<dbReference type="GO" id="GO:0000271">
    <property type="term" value="P:polysaccharide biosynthetic process"/>
    <property type="evidence" value="ECO:0007669"/>
    <property type="project" value="TreeGrafter"/>
</dbReference>
<evidence type="ECO:0000313" key="4">
    <source>
        <dbReference type="Proteomes" id="UP000469430"/>
    </source>
</evidence>
<accession>A0A6I4TX81</accession>
<feature type="domain" description="Acyltransferase 3" evidence="2">
    <location>
        <begin position="4"/>
        <end position="359"/>
    </location>
</feature>
<feature type="transmembrane region" description="Helical" evidence="1">
    <location>
        <begin position="313"/>
        <end position="331"/>
    </location>
</feature>
<dbReference type="InterPro" id="IPR002656">
    <property type="entry name" value="Acyl_transf_3_dom"/>
</dbReference>
<keyword evidence="3" id="KW-0012">Acyltransferase</keyword>
<protein>
    <submittedName>
        <fullName evidence="3">Acyltransferase family protein</fullName>
    </submittedName>
</protein>
<feature type="transmembrane region" description="Helical" evidence="1">
    <location>
        <begin position="83"/>
        <end position="102"/>
    </location>
</feature>
<dbReference type="PANTHER" id="PTHR23028:SF53">
    <property type="entry name" value="ACYL_TRANSF_3 DOMAIN-CONTAINING PROTEIN"/>
    <property type="match status" value="1"/>
</dbReference>
<feature type="transmembrane region" description="Helical" evidence="1">
    <location>
        <begin position="210"/>
        <end position="231"/>
    </location>
</feature>
<sequence length="385" mass="42811">MRFHSLEGLRAWMAWWVVLGHAVFLVGLDKISSKPLSIASNLIQQTGVAVGVFIILSGFVIAHLLETKREAYPAYIVRRFFRIYPIFLFCLMIAIAISPLYLDAYTAHEWVSGRPERIARIADENEHFGTHLVLHLSMLHGIPPEEWLQFASSSFLSPAWSLSLEWQFYLLAPAILMMFRRATPPMVLIMAAVFAAMSIGLRASDLNWHYDSFILLAMPLFVIGIASRMSLNEGLTRAQGMMLIAACALSAMAYARAVPGLWLIFPIWGFFYYLVRIEQGLSAAPSNKAFGILRWMGTNKVVSWMGAQSYSTYLIHIPLFSIFVGGAGLMLGEAFTQAQAIIAVLLAIVATIPVSAALYNWVELPFNKRGSAFARRLSGQAPVDA</sequence>
<dbReference type="PANTHER" id="PTHR23028">
    <property type="entry name" value="ACETYLTRANSFERASE"/>
    <property type="match status" value="1"/>
</dbReference>
<keyword evidence="1" id="KW-1133">Transmembrane helix</keyword>
<keyword evidence="3" id="KW-0808">Transferase</keyword>